<feature type="compositionally biased region" description="Basic and acidic residues" evidence="9">
    <location>
        <begin position="157"/>
        <end position="166"/>
    </location>
</feature>
<dbReference type="InterPro" id="IPR014001">
    <property type="entry name" value="Helicase_ATP-bd"/>
</dbReference>
<sequence>MVVLENRRTRIQRTDISKSFIKNESEEEEEIESNDDSDYEDQAEESEESESEHLDLDESEDDNSDEDYSDGESIKKNSKKPPSSRSKPTAKPTVVKKTTNGKKLAAKDSDDDSDDFCLPKSKKKTTVDKEKELMESKLVYEQTLKQASMDQWILKKPNNEKEKTEPSRFFSFAKKSSTTTTTSTAATTAAATTTTTSPNKTNNGTPQILRLASIKNTHRPLGMGNSSEKNDFFSNFLYNKSTGKSKEESIKIEDEGEKIEEEEKENKKEEEEDDSLFGKGFNSPKFNATSVKNHVQKMVKDSLSESDTEDEELPLVNKKRKEGKDASQQKKTMVIEISDKEDDSDTEEESEPKSKNKKSVTTTIDSDNETVEIPDEEEEEEGSRNIDDEPTIEKLIYACECFSKRMLEILSNSDLEEKKLTTTTTTSINKKTTDKNKLITQPKTINKTMRNYQLIGLNWMAVLYKENINGILADEMGLGKTVQTISVLAHIMETYNDCGPHLIIVPATVMSNWGRELETWCPTLKVIRYYGNIKEREELRYDIRKMKPKKDFHIILTTYNLLFSNLDRAFLKKFDYSYLILDEAQNIKNSDSRRYKNIFKIQSKHRLLLTGTPLQNNLYELWSLLNFLMPHIFGSTSKNNYLLNQLLEYKGDDSDSALSRMKKILSPFILRRLKSTVSKELKPKKEIIERCVMPEFQQNTYNTVIKRSKAQWANRDLIKQKEDTKKRKKKSTSLLDPDCDLLDLTIDDSVVENGNGEEKLTAKQKELAKQIKQGNGSFVLNNILMQLRKASNHPLLCKNIFYTEEQIDDIVKTLARNDKEWIEYRYDVPALKELFQSFSDYEVFKNICENPLLADKYWIDDEQFYETSAKCIKLKEILQKEIHENKSKVLIFSQMTKVLDILEDVLSIFGESFTRLDGQTPVNERQDIIDHFTNSKDIPVFLLSTNAGGLGINLTCANVVIFYDLSFNPQVDRQAEDRAHRLGQEREVIVYKLLTENTVDIDIFNSANEKKKLNDNILEEGTYTEKETKLESKKILKILDSIFT</sequence>
<dbReference type="OMA" id="NFLMPHI"/>
<feature type="compositionally biased region" description="Acidic residues" evidence="9">
    <location>
        <begin position="57"/>
        <end position="70"/>
    </location>
</feature>
<feature type="compositionally biased region" description="Low complexity" evidence="9">
    <location>
        <begin position="176"/>
        <end position="197"/>
    </location>
</feature>
<dbReference type="VEuPathDB" id="AmoebaDB:DICPUDRAFT_158303"/>
<comment type="subcellular location">
    <subcellularLocation>
        <location evidence="1">Nucleus</location>
    </subcellularLocation>
</comment>
<keyword evidence="2" id="KW-0547">Nucleotide-binding</keyword>
<feature type="compositionally biased region" description="Basic and acidic residues" evidence="9">
    <location>
        <begin position="244"/>
        <end position="253"/>
    </location>
</feature>
<feature type="compositionally biased region" description="Polar residues" evidence="9">
    <location>
        <begin position="284"/>
        <end position="293"/>
    </location>
</feature>
<dbReference type="GO" id="GO:0004386">
    <property type="term" value="F:helicase activity"/>
    <property type="evidence" value="ECO:0007669"/>
    <property type="project" value="UniProtKB-KW"/>
</dbReference>
<feature type="region of interest" description="Disordered" evidence="9">
    <location>
        <begin position="157"/>
        <end position="389"/>
    </location>
</feature>
<dbReference type="SUPFAM" id="SSF52540">
    <property type="entry name" value="P-loop containing nucleoside triphosphate hydrolases"/>
    <property type="match status" value="2"/>
</dbReference>
<feature type="compositionally biased region" description="Acidic residues" evidence="9">
    <location>
        <begin position="25"/>
        <end position="50"/>
    </location>
</feature>
<dbReference type="GO" id="GO:0003677">
    <property type="term" value="F:DNA binding"/>
    <property type="evidence" value="ECO:0000318"/>
    <property type="project" value="GO_Central"/>
</dbReference>
<evidence type="ECO:0000259" key="11">
    <source>
        <dbReference type="PROSITE" id="PS51194"/>
    </source>
</evidence>
<dbReference type="PANTHER" id="PTHR10799">
    <property type="entry name" value="SNF2/RAD54 HELICASE FAMILY"/>
    <property type="match status" value="1"/>
</dbReference>
<dbReference type="GO" id="GO:0031507">
    <property type="term" value="P:heterochromatin formation"/>
    <property type="evidence" value="ECO:0000318"/>
    <property type="project" value="GO_Central"/>
</dbReference>
<dbReference type="KEGG" id="dpp:DICPUDRAFT_158303"/>
<keyword evidence="7" id="KW-0238">DNA-binding</keyword>
<dbReference type="InterPro" id="IPR000330">
    <property type="entry name" value="SNF2_N"/>
</dbReference>
<evidence type="ECO:0000256" key="9">
    <source>
        <dbReference type="SAM" id="MobiDB-lite"/>
    </source>
</evidence>
<evidence type="ECO:0000256" key="5">
    <source>
        <dbReference type="ARBA" id="ARBA00022840"/>
    </source>
</evidence>
<dbReference type="GO" id="GO:0000785">
    <property type="term" value="C:chromatin"/>
    <property type="evidence" value="ECO:0000318"/>
    <property type="project" value="GO_Central"/>
</dbReference>
<accession>F1A199</accession>
<keyword evidence="13" id="KW-1185">Reference proteome</keyword>
<dbReference type="OrthoDB" id="448448at2759"/>
<dbReference type="CDD" id="cd18793">
    <property type="entry name" value="SF2_C_SNF"/>
    <property type="match status" value="1"/>
</dbReference>
<dbReference type="Gene3D" id="3.40.50.10810">
    <property type="entry name" value="Tandem AAA-ATPase domain"/>
    <property type="match status" value="1"/>
</dbReference>
<feature type="compositionally biased region" description="Basic and acidic residues" evidence="9">
    <location>
        <begin position="1"/>
        <end position="24"/>
    </location>
</feature>
<dbReference type="eggNOG" id="KOG0389">
    <property type="taxonomic scope" value="Eukaryota"/>
</dbReference>
<dbReference type="InterPro" id="IPR001650">
    <property type="entry name" value="Helicase_C-like"/>
</dbReference>
<dbReference type="RefSeq" id="XP_003293445.1">
    <property type="nucleotide sequence ID" value="XM_003293397.1"/>
</dbReference>
<dbReference type="GO" id="GO:0045944">
    <property type="term" value="P:positive regulation of transcription by RNA polymerase II"/>
    <property type="evidence" value="ECO:0000318"/>
    <property type="project" value="GO_Central"/>
</dbReference>
<feature type="domain" description="Helicase ATP-binding" evidence="10">
    <location>
        <begin position="461"/>
        <end position="631"/>
    </location>
</feature>
<feature type="compositionally biased region" description="Acidic residues" evidence="9">
    <location>
        <begin position="339"/>
        <end position="350"/>
    </location>
</feature>
<dbReference type="Proteomes" id="UP000001064">
    <property type="component" value="Unassembled WGS sequence"/>
</dbReference>
<evidence type="ECO:0000256" key="8">
    <source>
        <dbReference type="ARBA" id="ARBA00023242"/>
    </source>
</evidence>
<evidence type="ECO:0000256" key="6">
    <source>
        <dbReference type="ARBA" id="ARBA00022853"/>
    </source>
</evidence>
<dbReference type="InParanoid" id="F1A199"/>
<dbReference type="Gene3D" id="3.40.50.300">
    <property type="entry name" value="P-loop containing nucleotide triphosphate hydrolases"/>
    <property type="match status" value="1"/>
</dbReference>
<feature type="compositionally biased region" description="Acidic residues" evidence="9">
    <location>
        <begin position="366"/>
        <end position="381"/>
    </location>
</feature>
<dbReference type="Pfam" id="PF00271">
    <property type="entry name" value="Helicase_C"/>
    <property type="match status" value="1"/>
</dbReference>
<dbReference type="GO" id="GO:0005634">
    <property type="term" value="C:nucleus"/>
    <property type="evidence" value="ECO:0000318"/>
    <property type="project" value="GO_Central"/>
</dbReference>
<dbReference type="GO" id="GO:0005524">
    <property type="term" value="F:ATP binding"/>
    <property type="evidence" value="ECO:0007669"/>
    <property type="project" value="UniProtKB-KW"/>
</dbReference>
<dbReference type="Pfam" id="PF00176">
    <property type="entry name" value="SNF2-rel_dom"/>
    <property type="match status" value="1"/>
</dbReference>
<evidence type="ECO:0008006" key="14">
    <source>
        <dbReference type="Google" id="ProtNLM"/>
    </source>
</evidence>
<dbReference type="GO" id="GO:0003682">
    <property type="term" value="F:chromatin binding"/>
    <property type="evidence" value="ECO:0000318"/>
    <property type="project" value="GO_Central"/>
</dbReference>
<evidence type="ECO:0000313" key="13">
    <source>
        <dbReference type="Proteomes" id="UP000001064"/>
    </source>
</evidence>
<protein>
    <recommendedName>
        <fullName evidence="14">SNF2-related domain-containing protein</fullName>
    </recommendedName>
</protein>
<keyword evidence="4" id="KW-0347">Helicase</keyword>
<dbReference type="GO" id="GO:0140750">
    <property type="term" value="F:nucleosome array spacer activity"/>
    <property type="evidence" value="ECO:0000318"/>
    <property type="project" value="GO_Central"/>
</dbReference>
<evidence type="ECO:0000256" key="4">
    <source>
        <dbReference type="ARBA" id="ARBA00022806"/>
    </source>
</evidence>
<dbReference type="FunFam" id="3.40.50.10810:FF:000005">
    <property type="entry name" value="Photoperiod-independent early flowering 1"/>
    <property type="match status" value="1"/>
</dbReference>
<dbReference type="SMART" id="SM00490">
    <property type="entry name" value="HELICc"/>
    <property type="match status" value="1"/>
</dbReference>
<feature type="compositionally biased region" description="Acidic residues" evidence="9">
    <location>
        <begin position="304"/>
        <end position="313"/>
    </location>
</feature>
<evidence type="ECO:0000256" key="1">
    <source>
        <dbReference type="ARBA" id="ARBA00004123"/>
    </source>
</evidence>
<dbReference type="GeneID" id="10511362"/>
<dbReference type="PROSITE" id="PS51194">
    <property type="entry name" value="HELICASE_CTER"/>
    <property type="match status" value="1"/>
</dbReference>
<dbReference type="FunCoup" id="F1A199">
    <property type="interactions" value="1087"/>
</dbReference>
<dbReference type="PROSITE" id="PS51192">
    <property type="entry name" value="HELICASE_ATP_BIND_1"/>
    <property type="match status" value="1"/>
</dbReference>
<dbReference type="InterPro" id="IPR038718">
    <property type="entry name" value="SNF2-like_sf"/>
</dbReference>
<keyword evidence="6" id="KW-0156">Chromatin regulator</keyword>
<evidence type="ECO:0000259" key="10">
    <source>
        <dbReference type="PROSITE" id="PS51192"/>
    </source>
</evidence>
<dbReference type="AlphaFoldDB" id="F1A199"/>
<dbReference type="GO" id="GO:0000729">
    <property type="term" value="P:DNA double-strand break processing"/>
    <property type="evidence" value="ECO:0000318"/>
    <property type="project" value="GO_Central"/>
</dbReference>
<dbReference type="SMART" id="SM00487">
    <property type="entry name" value="DEXDc"/>
    <property type="match status" value="1"/>
</dbReference>
<gene>
    <name evidence="12" type="ORF">DICPUDRAFT_158303</name>
</gene>
<evidence type="ECO:0000256" key="3">
    <source>
        <dbReference type="ARBA" id="ARBA00022801"/>
    </source>
</evidence>
<dbReference type="EMBL" id="GL871365">
    <property type="protein sequence ID" value="EGC30034.1"/>
    <property type="molecule type" value="Genomic_DNA"/>
</dbReference>
<evidence type="ECO:0000256" key="7">
    <source>
        <dbReference type="ARBA" id="ARBA00023125"/>
    </source>
</evidence>
<dbReference type="STRING" id="5786.F1A199"/>
<evidence type="ECO:0000313" key="12">
    <source>
        <dbReference type="EMBL" id="EGC30034.1"/>
    </source>
</evidence>
<reference evidence="13" key="1">
    <citation type="journal article" date="2011" name="Genome Biol.">
        <title>Comparative genomics of the social amoebae Dictyostelium discoideum and Dictyostelium purpureum.</title>
        <authorList>
            <consortium name="US DOE Joint Genome Institute (JGI-PGF)"/>
            <person name="Sucgang R."/>
            <person name="Kuo A."/>
            <person name="Tian X."/>
            <person name="Salerno W."/>
            <person name="Parikh A."/>
            <person name="Feasley C.L."/>
            <person name="Dalin E."/>
            <person name="Tu H."/>
            <person name="Huang E."/>
            <person name="Barry K."/>
            <person name="Lindquist E."/>
            <person name="Shapiro H."/>
            <person name="Bruce D."/>
            <person name="Schmutz J."/>
            <person name="Salamov A."/>
            <person name="Fey P."/>
            <person name="Gaudet P."/>
            <person name="Anjard C."/>
            <person name="Babu M.M."/>
            <person name="Basu S."/>
            <person name="Bushmanova Y."/>
            <person name="van der Wel H."/>
            <person name="Katoh-Kurasawa M."/>
            <person name="Dinh C."/>
            <person name="Coutinho P.M."/>
            <person name="Saito T."/>
            <person name="Elias M."/>
            <person name="Schaap P."/>
            <person name="Kay R.R."/>
            <person name="Henrissat B."/>
            <person name="Eichinger L."/>
            <person name="Rivero F."/>
            <person name="Putnam N.H."/>
            <person name="West C.M."/>
            <person name="Loomis W.F."/>
            <person name="Chisholm R.L."/>
            <person name="Shaulsky G."/>
            <person name="Strassmann J.E."/>
            <person name="Queller D.C."/>
            <person name="Kuspa A."/>
            <person name="Grigoriev I.V."/>
        </authorList>
    </citation>
    <scope>NUCLEOTIDE SEQUENCE [LARGE SCALE GENOMIC DNA]</scope>
    <source>
        <strain evidence="13">QSDP1</strain>
    </source>
</reference>
<dbReference type="InterPro" id="IPR049730">
    <property type="entry name" value="SNF2/RAD54-like_C"/>
</dbReference>
<feature type="region of interest" description="Disordered" evidence="9">
    <location>
        <begin position="1"/>
        <end position="129"/>
    </location>
</feature>
<keyword evidence="3" id="KW-0378">Hydrolase</keyword>
<feature type="compositionally biased region" description="Acidic residues" evidence="9">
    <location>
        <begin position="254"/>
        <end position="263"/>
    </location>
</feature>
<keyword evidence="8" id="KW-0539">Nucleus</keyword>
<organism evidence="12 13">
    <name type="scientific">Dictyostelium purpureum</name>
    <name type="common">Slime mold</name>
    <dbReference type="NCBI Taxonomy" id="5786"/>
    <lineage>
        <taxon>Eukaryota</taxon>
        <taxon>Amoebozoa</taxon>
        <taxon>Evosea</taxon>
        <taxon>Eumycetozoa</taxon>
        <taxon>Dictyostelia</taxon>
        <taxon>Dictyosteliales</taxon>
        <taxon>Dictyosteliaceae</taxon>
        <taxon>Dictyostelium</taxon>
    </lineage>
</organism>
<evidence type="ECO:0000256" key="2">
    <source>
        <dbReference type="ARBA" id="ARBA00022741"/>
    </source>
</evidence>
<keyword evidence="5" id="KW-0067">ATP-binding</keyword>
<dbReference type="GO" id="GO:0016787">
    <property type="term" value="F:hydrolase activity"/>
    <property type="evidence" value="ECO:0007669"/>
    <property type="project" value="UniProtKB-KW"/>
</dbReference>
<proteinExistence type="predicted"/>
<name>F1A199_DICPU</name>
<feature type="compositionally biased region" description="Polar residues" evidence="9">
    <location>
        <begin position="224"/>
        <end position="242"/>
    </location>
</feature>
<feature type="compositionally biased region" description="Low complexity" evidence="9">
    <location>
        <begin position="80"/>
        <end position="98"/>
    </location>
</feature>
<feature type="domain" description="Helicase C-terminal" evidence="11">
    <location>
        <begin position="873"/>
        <end position="1036"/>
    </location>
</feature>
<dbReference type="InterPro" id="IPR027417">
    <property type="entry name" value="P-loop_NTPase"/>
</dbReference>